<comment type="caution">
    <text evidence="2">The sequence shown here is derived from an EMBL/GenBank/DDBJ whole genome shotgun (WGS) entry which is preliminary data.</text>
</comment>
<feature type="compositionally biased region" description="Polar residues" evidence="1">
    <location>
        <begin position="638"/>
        <end position="652"/>
    </location>
</feature>
<evidence type="ECO:0000256" key="1">
    <source>
        <dbReference type="SAM" id="MobiDB-lite"/>
    </source>
</evidence>
<dbReference type="Proteomes" id="UP001148614">
    <property type="component" value="Unassembled WGS sequence"/>
</dbReference>
<evidence type="ECO:0000313" key="2">
    <source>
        <dbReference type="EMBL" id="KAJ3578092.1"/>
    </source>
</evidence>
<dbReference type="AlphaFoldDB" id="A0A9W8TNQ1"/>
<dbReference type="VEuPathDB" id="FungiDB:F4678DRAFT_463981"/>
<dbReference type="Pfam" id="PF12520">
    <property type="entry name" value="DUF3723"/>
    <property type="match status" value="1"/>
</dbReference>
<accession>A0A9W8TNQ1</accession>
<dbReference type="EMBL" id="JANPWZ010000261">
    <property type="protein sequence ID" value="KAJ3578092.1"/>
    <property type="molecule type" value="Genomic_DNA"/>
</dbReference>
<organism evidence="2 3">
    <name type="scientific">Xylaria arbuscula</name>
    <dbReference type="NCBI Taxonomy" id="114810"/>
    <lineage>
        <taxon>Eukaryota</taxon>
        <taxon>Fungi</taxon>
        <taxon>Dikarya</taxon>
        <taxon>Ascomycota</taxon>
        <taxon>Pezizomycotina</taxon>
        <taxon>Sordariomycetes</taxon>
        <taxon>Xylariomycetidae</taxon>
        <taxon>Xylariales</taxon>
        <taxon>Xylariaceae</taxon>
        <taxon>Xylaria</taxon>
    </lineage>
</organism>
<feature type="region of interest" description="Disordered" evidence="1">
    <location>
        <begin position="635"/>
        <end position="654"/>
    </location>
</feature>
<gene>
    <name evidence="2" type="ORF">NPX13_g2476</name>
</gene>
<feature type="region of interest" description="Disordered" evidence="1">
    <location>
        <begin position="598"/>
        <end position="619"/>
    </location>
</feature>
<name>A0A9W8TNQ1_9PEZI</name>
<reference evidence="2" key="1">
    <citation type="submission" date="2022-07" db="EMBL/GenBank/DDBJ databases">
        <title>Genome Sequence of Xylaria arbuscula.</title>
        <authorList>
            <person name="Buettner E."/>
        </authorList>
    </citation>
    <scope>NUCLEOTIDE SEQUENCE</scope>
    <source>
        <strain evidence="2">VT107</strain>
    </source>
</reference>
<keyword evidence="3" id="KW-1185">Reference proteome</keyword>
<proteinExistence type="predicted"/>
<evidence type="ECO:0000313" key="3">
    <source>
        <dbReference type="Proteomes" id="UP001148614"/>
    </source>
</evidence>
<protein>
    <submittedName>
        <fullName evidence="2">Uncharacterized protein</fullName>
    </submittedName>
</protein>
<dbReference type="InterPro" id="IPR022198">
    <property type="entry name" value="DUF3723"/>
</dbReference>
<sequence length="1067" mass="120066">MLGAVSPNTFDHILSTLRLSRQDLLQRSLSRDYPLLHGNFKIWCLQGKIRALAARLAFGETAWWTVKLITDVAGPDCIRALRLDSEQFSHETSYSDGAIYRKVRYYMAGNQLGQARRWILRLSSCKRKSLYALLRDKVVHQALDELLPYTGLWDGLQLGNMHKHLALRCPMQMVSFLRHIRDTYNEIFRGVEQCKDLLDVDTVRFLQYKCPSASTDDRSLIQDAVRRHEIFILISDSEVRSTVLANILALQVVIPSIQSFHKNMIYFSIGAKIVRHHIEPTKSHSNKTRKPSLFESLRTDWEVPPECSIRTGKDEYQSLSRPLTPELAFALLILDALLDFPRLCDESPVQDRQGERMAAFVDEQYVARFRRGAIALGFHNAKVSQGNSNLAMRDSDITDYTGLTSKASSSDVWRGGKPPISAFRELQRCSFLPILYQAHNMSTTPSVSFIQNDFIRSFFGVFDVQHDGDVEMNIPQFTFRVPWKPKVQRFETLAEASADVEMELTPAEASSDVEMELTPVLTEGRETVDTHTKNIANVQTREARRSIQGLFGGLLGTPATRLGKRKWHDFETADTSVDTRPRTRDFKRARFLENRLAAIREEQPPQAPSSLNSLDTAGRGVRGEAVRSIQVLPKVQKDSSVSNPVQQSSKRVSQLFEPSLRESLAEGQEIQKQGDVSISKEHPLPVDAASATTVQKDSSVSNLVQQSSKRAGRLFELSLRESLAEGQEIQKQGDVSVSEEHPLPADAASAMPASEASLFIGVLGLKSHPEIEGTIDRYTNIFRDMPEMLSWMRLMASKGHRVWLAGGGLAVLRSRIRSPLRYWREGNGNNTIRLWVMVKASAADEELAQRRHSKPSAYYALTEDGDVVWSRTPQMRALRGTGKFMYGNVLPLPGTFCDDDPYPSGTGWLKSNLGNSNKIEFVCNFGVDEELLLSHRTPTRVPIYDICPIAHDKSHLSRRCCATLGPGAMWLRSVYASGRKSEVFTLPYIDVTHSIAMESSREPKLPQHRLHTSLWSDDFETIYKGGDLAGVFLEKKGQFAVKIRCCDYEGNICREYQVASSCSVLGS</sequence>